<evidence type="ECO:0000256" key="2">
    <source>
        <dbReference type="ARBA" id="ARBA00006948"/>
    </source>
</evidence>
<dbReference type="InterPro" id="IPR042127">
    <property type="entry name" value="TMEM45"/>
</dbReference>
<evidence type="ECO:0000313" key="9">
    <source>
        <dbReference type="Ensembl" id="ENSFHEP00000030334.1"/>
    </source>
</evidence>
<organism evidence="8">
    <name type="scientific">Fundulus heteroclitus</name>
    <name type="common">Killifish</name>
    <name type="synonym">Mummichog</name>
    <dbReference type="NCBI Taxonomy" id="8078"/>
    <lineage>
        <taxon>Eukaryota</taxon>
        <taxon>Metazoa</taxon>
        <taxon>Chordata</taxon>
        <taxon>Craniata</taxon>
        <taxon>Vertebrata</taxon>
        <taxon>Euteleostomi</taxon>
        <taxon>Actinopterygii</taxon>
        <taxon>Neopterygii</taxon>
        <taxon>Teleostei</taxon>
        <taxon>Neoteleostei</taxon>
        <taxon>Acanthomorphata</taxon>
        <taxon>Ovalentaria</taxon>
        <taxon>Atherinomorphae</taxon>
        <taxon>Cyprinodontiformes</taxon>
        <taxon>Fundulidae</taxon>
        <taxon>Fundulus</taxon>
    </lineage>
</organism>
<dbReference type="InterPro" id="IPR006904">
    <property type="entry name" value="DUF716"/>
</dbReference>
<feature type="transmembrane region" description="Helical" evidence="7">
    <location>
        <begin position="98"/>
        <end position="118"/>
    </location>
</feature>
<name>A0A146Y177_FUNHE</name>
<evidence type="ECO:0000256" key="5">
    <source>
        <dbReference type="ARBA" id="ARBA00023136"/>
    </source>
</evidence>
<evidence type="ECO:0000313" key="8">
    <source>
        <dbReference type="EMBL" id="JAR47888.1"/>
    </source>
</evidence>
<reference evidence="9" key="2">
    <citation type="submission" date="2025-05" db="UniProtKB">
        <authorList>
            <consortium name="Ensembl"/>
        </authorList>
    </citation>
    <scope>IDENTIFICATION</scope>
</reference>
<dbReference type="Pfam" id="PF04819">
    <property type="entry name" value="DUF716"/>
    <property type="match status" value="1"/>
</dbReference>
<dbReference type="PANTHER" id="PTHR16007:SF59">
    <property type="entry name" value="TRANSMEMBRANE PROTEIN 45B"/>
    <property type="match status" value="1"/>
</dbReference>
<feature type="transmembrane region" description="Helical" evidence="7">
    <location>
        <begin position="185"/>
        <end position="204"/>
    </location>
</feature>
<dbReference type="Proteomes" id="UP000265000">
    <property type="component" value="Unplaced"/>
</dbReference>
<evidence type="ECO:0000256" key="3">
    <source>
        <dbReference type="ARBA" id="ARBA00022692"/>
    </source>
</evidence>
<accession>A0A146Y177</accession>
<sequence>MANFGGHAIPGTFFLLYGFWLTVKHVLQHYWRTSQPKGRQVMPPFFKRMDYAEGGVKIFASFVGIMVEQFVVDGPHARLYDRENTSWVKLMNWQHSTMYLFFGISGMALIASTAVRAVPLGVDRLALSFALFIEGFLFMYHVHGRQPLDAHIHTLLLFAVFAGSAGTMLEVFIRNNLILELFRADMFILQGSWFYQIGVVLYPLTGDKWDLNQHDNMMFVTMCFAWHLALSLFLVSCTAFLVWFTTTRFSEKGRDIEIGMRIASSKTSSQKALLEESDEE</sequence>
<dbReference type="OrthoDB" id="551896at2759"/>
<dbReference type="EMBL" id="GCES01038435">
    <property type="protein sequence ID" value="JAR47888.1"/>
    <property type="molecule type" value="Transcribed_RNA"/>
</dbReference>
<dbReference type="GeneTree" id="ENSGT00940000157181"/>
<dbReference type="STRING" id="8078.ENSFHEP00000030334"/>
<feature type="transmembrane region" description="Helical" evidence="7">
    <location>
        <begin position="155"/>
        <end position="173"/>
    </location>
</feature>
<evidence type="ECO:0000256" key="1">
    <source>
        <dbReference type="ARBA" id="ARBA00004141"/>
    </source>
</evidence>
<evidence type="ECO:0000256" key="7">
    <source>
        <dbReference type="SAM" id="Phobius"/>
    </source>
</evidence>
<feature type="transmembrane region" description="Helical" evidence="7">
    <location>
        <begin position="125"/>
        <end position="143"/>
    </location>
</feature>
<feature type="transmembrane region" description="Helical" evidence="7">
    <location>
        <begin position="224"/>
        <end position="244"/>
    </location>
</feature>
<dbReference type="GO" id="GO:0016020">
    <property type="term" value="C:membrane"/>
    <property type="evidence" value="ECO:0007669"/>
    <property type="project" value="UniProtKB-SubCell"/>
</dbReference>
<evidence type="ECO:0000313" key="10">
    <source>
        <dbReference type="Proteomes" id="UP000265000"/>
    </source>
</evidence>
<comment type="subcellular location">
    <subcellularLocation>
        <location evidence="1">Membrane</location>
        <topology evidence="1">Multi-pass membrane protein</topology>
    </subcellularLocation>
</comment>
<feature type="transmembrane region" description="Helical" evidence="7">
    <location>
        <begin position="51"/>
        <end position="72"/>
    </location>
</feature>
<keyword evidence="4 7" id="KW-1133">Transmembrane helix</keyword>
<keyword evidence="10" id="KW-1185">Reference proteome</keyword>
<proteinExistence type="inferred from homology"/>
<dbReference type="GeneID" id="105919862"/>
<keyword evidence="3 7" id="KW-0812">Transmembrane</keyword>
<evidence type="ECO:0000256" key="6">
    <source>
        <dbReference type="ARBA" id="ARBA00039264"/>
    </source>
</evidence>
<dbReference type="AlphaFoldDB" id="A0A146Y177"/>
<dbReference type="CTD" id="120224"/>
<reference evidence="8" key="1">
    <citation type="submission" date="2015-01" db="EMBL/GenBank/DDBJ databases">
        <title>EvidentialGene: Evidence-directed Construction of Complete mRNA Transcriptomes without Genomes.</title>
        <authorList>
            <person name="Gilbert D.G."/>
        </authorList>
    </citation>
    <scope>NUCLEOTIDE SEQUENCE</scope>
</reference>
<feature type="transmembrane region" description="Helical" evidence="7">
    <location>
        <begin position="12"/>
        <end position="31"/>
    </location>
</feature>
<dbReference type="Ensembl" id="ENSFHET00000021763.1">
    <property type="protein sequence ID" value="ENSFHEP00000030334.1"/>
    <property type="gene ID" value="ENSFHEG00000015586.1"/>
</dbReference>
<comment type="similarity">
    <text evidence="2">Belongs to the TMEM45 family.</text>
</comment>
<keyword evidence="5 7" id="KW-0472">Membrane</keyword>
<protein>
    <recommendedName>
        <fullName evidence="6">Transmembrane protein 45B</fullName>
    </recommendedName>
</protein>
<dbReference type="PANTHER" id="PTHR16007">
    <property type="entry name" value="EPIDIDYMAL MEMBRANE PROTEIN E9-RELATED"/>
    <property type="match status" value="1"/>
</dbReference>
<evidence type="ECO:0000256" key="4">
    <source>
        <dbReference type="ARBA" id="ARBA00022989"/>
    </source>
</evidence>